<sequence>MSPKLSVEFLWRLSLTILLVSVITSSSTAAFLKRNSSPIFNATVGEDGAAKRGLLWLTAANVVAEEEDEETRADGAALVADRKEKRPK</sequence>
<feature type="signal peptide" evidence="1">
    <location>
        <begin position="1"/>
        <end position="29"/>
    </location>
</feature>
<keyword evidence="1" id="KW-0732">Signal</keyword>
<protein>
    <submittedName>
        <fullName evidence="2">Uncharacterized protein</fullName>
    </submittedName>
</protein>
<dbReference type="AlphaFoldDB" id="A0A6N2N2Q6"/>
<evidence type="ECO:0000256" key="1">
    <source>
        <dbReference type="SAM" id="SignalP"/>
    </source>
</evidence>
<organism evidence="2">
    <name type="scientific">Salix viminalis</name>
    <name type="common">Common osier</name>
    <name type="synonym">Basket willow</name>
    <dbReference type="NCBI Taxonomy" id="40686"/>
    <lineage>
        <taxon>Eukaryota</taxon>
        <taxon>Viridiplantae</taxon>
        <taxon>Streptophyta</taxon>
        <taxon>Embryophyta</taxon>
        <taxon>Tracheophyta</taxon>
        <taxon>Spermatophyta</taxon>
        <taxon>Magnoliopsida</taxon>
        <taxon>eudicotyledons</taxon>
        <taxon>Gunneridae</taxon>
        <taxon>Pentapetalae</taxon>
        <taxon>rosids</taxon>
        <taxon>fabids</taxon>
        <taxon>Malpighiales</taxon>
        <taxon>Salicaceae</taxon>
        <taxon>Saliceae</taxon>
        <taxon>Salix</taxon>
    </lineage>
</organism>
<gene>
    <name evidence="2" type="ORF">SVIM_LOCUS444017</name>
</gene>
<name>A0A6N2N2Q6_SALVM</name>
<reference evidence="2" key="1">
    <citation type="submission" date="2019-03" db="EMBL/GenBank/DDBJ databases">
        <authorList>
            <person name="Mank J."/>
            <person name="Almeida P."/>
        </authorList>
    </citation>
    <scope>NUCLEOTIDE SEQUENCE</scope>
    <source>
        <strain evidence="2">78183</strain>
    </source>
</reference>
<dbReference type="EMBL" id="CAADRP010002041">
    <property type="protein sequence ID" value="VFU60034.1"/>
    <property type="molecule type" value="Genomic_DNA"/>
</dbReference>
<feature type="chain" id="PRO_5026964488" evidence="1">
    <location>
        <begin position="30"/>
        <end position="88"/>
    </location>
</feature>
<evidence type="ECO:0000313" key="2">
    <source>
        <dbReference type="EMBL" id="VFU60034.1"/>
    </source>
</evidence>
<proteinExistence type="predicted"/>
<accession>A0A6N2N2Q6</accession>